<sequence length="152" mass="16550">MPYPSFAVTLTWYKELGAISVTSISFTLEAASYLYSLQVAPFSGIAVLSYVENRTVYPPRGAPVAGGFQEMTAEDVPVAPGTTRTFVGEREASAGGEEARVVLQVMVIQTRNETVMRIPAAWLACGTTKSPETMARTKRNRKNPRRKTGTLT</sequence>
<accession>A0A6J7SP70</accession>
<evidence type="ECO:0000256" key="1">
    <source>
        <dbReference type="SAM" id="MobiDB-lite"/>
    </source>
</evidence>
<proteinExistence type="predicted"/>
<feature type="region of interest" description="Disordered" evidence="1">
    <location>
        <begin position="129"/>
        <end position="152"/>
    </location>
</feature>
<reference evidence="2" key="1">
    <citation type="submission" date="2020-05" db="EMBL/GenBank/DDBJ databases">
        <authorList>
            <person name="Chiriac C."/>
            <person name="Salcher M."/>
            <person name="Ghai R."/>
            <person name="Kavagutti S V."/>
        </authorList>
    </citation>
    <scope>NUCLEOTIDE SEQUENCE</scope>
</reference>
<dbReference type="EMBL" id="CAFBQA010000155">
    <property type="protein sequence ID" value="CAB5043095.1"/>
    <property type="molecule type" value="Genomic_DNA"/>
</dbReference>
<evidence type="ECO:0000313" key="2">
    <source>
        <dbReference type="EMBL" id="CAB5043095.1"/>
    </source>
</evidence>
<gene>
    <name evidence="2" type="ORF">UFOPK4234_01660</name>
</gene>
<organism evidence="2">
    <name type="scientific">freshwater metagenome</name>
    <dbReference type="NCBI Taxonomy" id="449393"/>
    <lineage>
        <taxon>unclassified sequences</taxon>
        <taxon>metagenomes</taxon>
        <taxon>ecological metagenomes</taxon>
    </lineage>
</organism>
<protein>
    <submittedName>
        <fullName evidence="2">Unannotated protein</fullName>
    </submittedName>
</protein>
<dbReference type="AlphaFoldDB" id="A0A6J7SP70"/>
<name>A0A6J7SP70_9ZZZZ</name>
<feature type="compositionally biased region" description="Basic residues" evidence="1">
    <location>
        <begin position="136"/>
        <end position="152"/>
    </location>
</feature>